<keyword evidence="5" id="KW-0547">Nucleotide-binding</keyword>
<dbReference type="GO" id="GO:0000155">
    <property type="term" value="F:phosphorelay sensor kinase activity"/>
    <property type="evidence" value="ECO:0007669"/>
    <property type="project" value="InterPro"/>
</dbReference>
<dbReference type="PANTHER" id="PTHR24421:SF10">
    <property type="entry name" value="NITRATE_NITRITE SENSOR PROTEIN NARQ"/>
    <property type="match status" value="1"/>
</dbReference>
<evidence type="ECO:0000256" key="8">
    <source>
        <dbReference type="ARBA" id="ARBA00023012"/>
    </source>
</evidence>
<feature type="transmembrane region" description="Helical" evidence="9">
    <location>
        <begin position="73"/>
        <end position="99"/>
    </location>
</feature>
<evidence type="ECO:0000256" key="1">
    <source>
        <dbReference type="ARBA" id="ARBA00000085"/>
    </source>
</evidence>
<feature type="transmembrane region" description="Helical" evidence="9">
    <location>
        <begin position="30"/>
        <end position="53"/>
    </location>
</feature>
<keyword evidence="9" id="KW-0472">Membrane</keyword>
<comment type="caution">
    <text evidence="12">The sequence shown here is derived from an EMBL/GenBank/DDBJ whole genome shotgun (WGS) entry which is preliminary data.</text>
</comment>
<dbReference type="InterPro" id="IPR025828">
    <property type="entry name" value="Put_sensor_dom"/>
</dbReference>
<dbReference type="GO" id="GO:0005524">
    <property type="term" value="F:ATP binding"/>
    <property type="evidence" value="ECO:0007669"/>
    <property type="project" value="UniProtKB-KW"/>
</dbReference>
<feature type="transmembrane region" description="Helical" evidence="9">
    <location>
        <begin position="196"/>
        <end position="224"/>
    </location>
</feature>
<keyword evidence="7" id="KW-0067">ATP-binding</keyword>
<feature type="domain" description="Putative sensor" evidence="11">
    <location>
        <begin position="30"/>
        <end position="229"/>
    </location>
</feature>
<feature type="domain" description="Signal transduction histidine kinase subgroup 3 dimerisation and phosphoacceptor" evidence="10">
    <location>
        <begin position="258"/>
        <end position="324"/>
    </location>
</feature>
<accession>A0A7W7RPJ9</accession>
<keyword evidence="6 12" id="KW-0418">Kinase</keyword>
<dbReference type="Pfam" id="PF07730">
    <property type="entry name" value="HisKA_3"/>
    <property type="match status" value="1"/>
</dbReference>
<organism evidence="12 13">
    <name type="scientific">Lipingzhangella halophila</name>
    <dbReference type="NCBI Taxonomy" id="1783352"/>
    <lineage>
        <taxon>Bacteria</taxon>
        <taxon>Bacillati</taxon>
        <taxon>Actinomycetota</taxon>
        <taxon>Actinomycetes</taxon>
        <taxon>Streptosporangiales</taxon>
        <taxon>Nocardiopsidaceae</taxon>
        <taxon>Lipingzhangella</taxon>
    </lineage>
</organism>
<dbReference type="SUPFAM" id="SSF55874">
    <property type="entry name" value="ATPase domain of HSP90 chaperone/DNA topoisomerase II/histidine kinase"/>
    <property type="match status" value="1"/>
</dbReference>
<evidence type="ECO:0000256" key="3">
    <source>
        <dbReference type="ARBA" id="ARBA00022553"/>
    </source>
</evidence>
<evidence type="ECO:0000256" key="9">
    <source>
        <dbReference type="SAM" id="Phobius"/>
    </source>
</evidence>
<dbReference type="InterPro" id="IPR011712">
    <property type="entry name" value="Sig_transdc_His_kin_sub3_dim/P"/>
</dbReference>
<dbReference type="GO" id="GO:0046983">
    <property type="term" value="F:protein dimerization activity"/>
    <property type="evidence" value="ECO:0007669"/>
    <property type="project" value="InterPro"/>
</dbReference>
<gene>
    <name evidence="12" type="ORF">F4561_006436</name>
</gene>
<dbReference type="Gene3D" id="3.30.565.10">
    <property type="entry name" value="Histidine kinase-like ATPase, C-terminal domain"/>
    <property type="match status" value="1"/>
</dbReference>
<feature type="transmembrane region" description="Helical" evidence="9">
    <location>
        <begin position="143"/>
        <end position="176"/>
    </location>
</feature>
<dbReference type="EC" id="2.7.13.3" evidence="2"/>
<dbReference type="Gene3D" id="1.20.5.1930">
    <property type="match status" value="1"/>
</dbReference>
<keyword evidence="13" id="KW-1185">Reference proteome</keyword>
<dbReference type="CDD" id="cd16917">
    <property type="entry name" value="HATPase_UhpB-NarQ-NarX-like"/>
    <property type="match status" value="1"/>
</dbReference>
<keyword evidence="9" id="KW-1133">Transmembrane helix</keyword>
<dbReference type="AlphaFoldDB" id="A0A7W7RPJ9"/>
<proteinExistence type="predicted"/>
<evidence type="ECO:0000256" key="6">
    <source>
        <dbReference type="ARBA" id="ARBA00022777"/>
    </source>
</evidence>
<dbReference type="InterPro" id="IPR050482">
    <property type="entry name" value="Sensor_HK_TwoCompSys"/>
</dbReference>
<evidence type="ECO:0000256" key="5">
    <source>
        <dbReference type="ARBA" id="ARBA00022741"/>
    </source>
</evidence>
<evidence type="ECO:0000256" key="4">
    <source>
        <dbReference type="ARBA" id="ARBA00022679"/>
    </source>
</evidence>
<evidence type="ECO:0000259" key="10">
    <source>
        <dbReference type="Pfam" id="PF07730"/>
    </source>
</evidence>
<keyword evidence="9" id="KW-0812">Transmembrane</keyword>
<keyword evidence="4" id="KW-0808">Transferase</keyword>
<evidence type="ECO:0000256" key="7">
    <source>
        <dbReference type="ARBA" id="ARBA00022840"/>
    </source>
</evidence>
<keyword evidence="3" id="KW-0597">Phosphoprotein</keyword>
<keyword evidence="8" id="KW-0902">Two-component regulatory system</keyword>
<dbReference type="PANTHER" id="PTHR24421">
    <property type="entry name" value="NITRATE/NITRITE SENSOR PROTEIN NARX-RELATED"/>
    <property type="match status" value="1"/>
</dbReference>
<sequence>MPAETPLTPIQAVATRRFLIGWWPWRSAGYLLTTLAVGGVAFAGLAVLAGPWLGAAALVLGREPGDTWPHPALVGLLLVAGALLLAGGGPLVTLPLAALERFRLRLVDTRPVSSARRRPSWPGFGAWARTRYTDPATWRELAYAVLLASVLPATALVALVVPLGTAAVSVAAPLILRTDPGPVALLVTQVGTPEEALPFAAVGVALVPVCAYVYALLAGAHAALARELLQSRGRTELSDELVEVARSRARLFDLFEAERHRIERDLHDGAQQRLVTLTMQLGMTRLDLPADSPAAAQLDKAHEQAKQLMSELRELINGIHPQVLTDRGLPGALPGLAERCSIPATVTAELPRRLPSPIESTAYFVVAEALANVAKHSGAANATVSARTEGSLLVVEVADDGSGGAAPEHGTGLTGLADRVAVMAGRMEMSSPIGGPTLLRVELPCDPSSPQSG</sequence>
<protein>
    <recommendedName>
        <fullName evidence="2">histidine kinase</fullName>
        <ecNumber evidence="2">2.7.13.3</ecNumber>
    </recommendedName>
</protein>
<dbReference type="Proteomes" id="UP000523007">
    <property type="component" value="Unassembled WGS sequence"/>
</dbReference>
<evidence type="ECO:0000259" key="11">
    <source>
        <dbReference type="Pfam" id="PF13796"/>
    </source>
</evidence>
<reference evidence="12 13" key="1">
    <citation type="submission" date="2020-08" db="EMBL/GenBank/DDBJ databases">
        <title>Sequencing the genomes of 1000 actinobacteria strains.</title>
        <authorList>
            <person name="Klenk H.-P."/>
        </authorList>
    </citation>
    <scope>NUCLEOTIDE SEQUENCE [LARGE SCALE GENOMIC DNA]</scope>
    <source>
        <strain evidence="12 13">DSM 102030</strain>
    </source>
</reference>
<dbReference type="GO" id="GO:0016020">
    <property type="term" value="C:membrane"/>
    <property type="evidence" value="ECO:0007669"/>
    <property type="project" value="InterPro"/>
</dbReference>
<evidence type="ECO:0000313" key="13">
    <source>
        <dbReference type="Proteomes" id="UP000523007"/>
    </source>
</evidence>
<comment type="catalytic activity">
    <reaction evidence="1">
        <text>ATP + protein L-histidine = ADP + protein N-phospho-L-histidine.</text>
        <dbReference type="EC" id="2.7.13.3"/>
    </reaction>
</comment>
<evidence type="ECO:0000256" key="2">
    <source>
        <dbReference type="ARBA" id="ARBA00012438"/>
    </source>
</evidence>
<dbReference type="RefSeq" id="WP_184585243.1">
    <property type="nucleotide sequence ID" value="NZ_JACHJT010000002.1"/>
</dbReference>
<dbReference type="Pfam" id="PF13796">
    <property type="entry name" value="Sensor"/>
    <property type="match status" value="1"/>
</dbReference>
<evidence type="ECO:0000313" key="12">
    <source>
        <dbReference type="EMBL" id="MBB4935542.1"/>
    </source>
</evidence>
<name>A0A7W7RPJ9_9ACTN</name>
<dbReference type="InterPro" id="IPR036890">
    <property type="entry name" value="HATPase_C_sf"/>
</dbReference>
<dbReference type="EMBL" id="JACHJT010000002">
    <property type="protein sequence ID" value="MBB4935542.1"/>
    <property type="molecule type" value="Genomic_DNA"/>
</dbReference>